<evidence type="ECO:0000256" key="1">
    <source>
        <dbReference type="SAM" id="SignalP"/>
    </source>
</evidence>
<organism evidence="2 3">
    <name type="scientific">Pseudodesulfovibrio cashew</name>
    <dbReference type="NCBI Taxonomy" id="2678688"/>
    <lineage>
        <taxon>Bacteria</taxon>
        <taxon>Pseudomonadati</taxon>
        <taxon>Thermodesulfobacteriota</taxon>
        <taxon>Desulfovibrionia</taxon>
        <taxon>Desulfovibrionales</taxon>
        <taxon>Desulfovibrionaceae</taxon>
    </lineage>
</organism>
<dbReference type="AlphaFoldDB" id="A0A6I6JD76"/>
<dbReference type="PROSITE" id="PS51257">
    <property type="entry name" value="PROKAR_LIPOPROTEIN"/>
    <property type="match status" value="1"/>
</dbReference>
<dbReference type="Proteomes" id="UP000428328">
    <property type="component" value="Chromosome"/>
</dbReference>
<reference evidence="2 3" key="1">
    <citation type="submission" date="2019-11" db="EMBL/GenBank/DDBJ databases">
        <authorList>
            <person name="Zheng R.K."/>
            <person name="Sun C.M."/>
        </authorList>
    </citation>
    <scope>NUCLEOTIDE SEQUENCE [LARGE SCALE GENOMIC DNA]</scope>
    <source>
        <strain evidence="2 3">SRB007</strain>
    </source>
</reference>
<evidence type="ECO:0008006" key="4">
    <source>
        <dbReference type="Google" id="ProtNLM"/>
    </source>
</evidence>
<keyword evidence="1" id="KW-0732">Signal</keyword>
<gene>
    <name evidence="2" type="ORF">GM415_08005</name>
</gene>
<name>A0A6I6JD76_9BACT</name>
<proteinExistence type="predicted"/>
<sequence>MKRILTLVAVLAMLMLAQGCKSSPAELLDLSTGPEYVGDYLEVSDVLRIGHALDTAETRQPVQWENPATGYQCSMMVFNSDAAMGTATRTFTVLTIAPDGNAEVLNLSGKSSTRNVWNIVALKPASPVGKASRMTLAASPVPEASLTGKIFNGFMVQE</sequence>
<feature type="chain" id="PRO_5026034445" description="Lipoprotein" evidence="1">
    <location>
        <begin position="18"/>
        <end position="158"/>
    </location>
</feature>
<protein>
    <recommendedName>
        <fullName evidence="4">Lipoprotein</fullName>
    </recommendedName>
</protein>
<evidence type="ECO:0000313" key="2">
    <source>
        <dbReference type="EMBL" id="QGY40071.1"/>
    </source>
</evidence>
<dbReference type="KEGG" id="psel:GM415_08005"/>
<keyword evidence="3" id="KW-1185">Reference proteome</keyword>
<feature type="signal peptide" evidence="1">
    <location>
        <begin position="1"/>
        <end position="17"/>
    </location>
</feature>
<dbReference type="RefSeq" id="WP_158947295.1">
    <property type="nucleotide sequence ID" value="NZ_CP046400.1"/>
</dbReference>
<evidence type="ECO:0000313" key="3">
    <source>
        <dbReference type="Proteomes" id="UP000428328"/>
    </source>
</evidence>
<accession>A0A6I6JD76</accession>
<dbReference type="EMBL" id="CP046400">
    <property type="protein sequence ID" value="QGY40071.1"/>
    <property type="molecule type" value="Genomic_DNA"/>
</dbReference>